<keyword evidence="1" id="KW-0472">Membrane</keyword>
<dbReference type="EMBL" id="CAICTM010000649">
    <property type="protein sequence ID" value="CAB9514372.1"/>
    <property type="molecule type" value="Genomic_DNA"/>
</dbReference>
<evidence type="ECO:0000313" key="3">
    <source>
        <dbReference type="Proteomes" id="UP001153069"/>
    </source>
</evidence>
<accession>A0A9N8E4A2</accession>
<organism evidence="2 3">
    <name type="scientific">Seminavis robusta</name>
    <dbReference type="NCBI Taxonomy" id="568900"/>
    <lineage>
        <taxon>Eukaryota</taxon>
        <taxon>Sar</taxon>
        <taxon>Stramenopiles</taxon>
        <taxon>Ochrophyta</taxon>
        <taxon>Bacillariophyta</taxon>
        <taxon>Bacillariophyceae</taxon>
        <taxon>Bacillariophycidae</taxon>
        <taxon>Naviculales</taxon>
        <taxon>Naviculaceae</taxon>
        <taxon>Seminavis</taxon>
    </lineage>
</organism>
<gene>
    <name evidence="2" type="ORF">SEMRO_650_G037021.1</name>
</gene>
<dbReference type="AlphaFoldDB" id="A0A9N8E4A2"/>
<protein>
    <submittedName>
        <fullName evidence="2">Uncharacterized protein</fullName>
    </submittedName>
</protein>
<feature type="transmembrane region" description="Helical" evidence="1">
    <location>
        <begin position="20"/>
        <end position="38"/>
    </location>
</feature>
<keyword evidence="1" id="KW-1133">Transmembrane helix</keyword>
<comment type="caution">
    <text evidence="2">The sequence shown here is derived from an EMBL/GenBank/DDBJ whole genome shotgun (WGS) entry which is preliminary data.</text>
</comment>
<keyword evidence="3" id="KW-1185">Reference proteome</keyword>
<sequence>MDGSDYVVVDGVGDLVGDAVTFSSTGLVAMVVAVVILVDSKNDSSLTLQSNSSMLLKFHQNVHRFHQSQSNNSIEKHFHGSDYPDCSSSFRFCLFDVREIAGRRLCQRKDAASWLVLRSNWC</sequence>
<name>A0A9N8E4A2_9STRA</name>
<evidence type="ECO:0000256" key="1">
    <source>
        <dbReference type="SAM" id="Phobius"/>
    </source>
</evidence>
<evidence type="ECO:0000313" key="2">
    <source>
        <dbReference type="EMBL" id="CAB9514372.1"/>
    </source>
</evidence>
<proteinExistence type="predicted"/>
<dbReference type="Proteomes" id="UP001153069">
    <property type="component" value="Unassembled WGS sequence"/>
</dbReference>
<reference evidence="2" key="1">
    <citation type="submission" date="2020-06" db="EMBL/GenBank/DDBJ databases">
        <authorList>
            <consortium name="Plant Systems Biology data submission"/>
        </authorList>
    </citation>
    <scope>NUCLEOTIDE SEQUENCE</scope>
    <source>
        <strain evidence="2">D6</strain>
    </source>
</reference>
<keyword evidence="1" id="KW-0812">Transmembrane</keyword>